<keyword evidence="8" id="KW-0902">Two-component regulatory system</keyword>
<feature type="domain" description="Histidine kinase" evidence="10">
    <location>
        <begin position="308"/>
        <end position="517"/>
    </location>
</feature>
<keyword evidence="4" id="KW-0808">Transferase</keyword>
<dbReference type="GO" id="GO:0000155">
    <property type="term" value="F:phosphorelay sensor kinase activity"/>
    <property type="evidence" value="ECO:0007669"/>
    <property type="project" value="InterPro"/>
</dbReference>
<keyword evidence="9" id="KW-0812">Transmembrane</keyword>
<dbReference type="AlphaFoldDB" id="A0A971S0K0"/>
<evidence type="ECO:0000313" key="11">
    <source>
        <dbReference type="EMBL" id="NLW35450.1"/>
    </source>
</evidence>
<evidence type="ECO:0000256" key="2">
    <source>
        <dbReference type="ARBA" id="ARBA00012438"/>
    </source>
</evidence>
<comment type="catalytic activity">
    <reaction evidence="1">
        <text>ATP + protein L-histidine = ADP + protein N-phospho-L-histidine.</text>
        <dbReference type="EC" id="2.7.13.3"/>
    </reaction>
</comment>
<evidence type="ECO:0000256" key="4">
    <source>
        <dbReference type="ARBA" id="ARBA00022679"/>
    </source>
</evidence>
<gene>
    <name evidence="11" type="ORF">GXY80_08220</name>
</gene>
<evidence type="ECO:0000256" key="7">
    <source>
        <dbReference type="ARBA" id="ARBA00022840"/>
    </source>
</evidence>
<keyword evidence="9" id="KW-1133">Transmembrane helix</keyword>
<proteinExistence type="predicted"/>
<protein>
    <recommendedName>
        <fullName evidence="2">histidine kinase</fullName>
        <ecNumber evidence="2">2.7.13.3</ecNumber>
    </recommendedName>
</protein>
<keyword evidence="5" id="KW-0547">Nucleotide-binding</keyword>
<keyword evidence="9" id="KW-0472">Membrane</keyword>
<evidence type="ECO:0000256" key="5">
    <source>
        <dbReference type="ARBA" id="ARBA00022741"/>
    </source>
</evidence>
<comment type="caution">
    <text evidence="11">The sequence shown here is derived from an EMBL/GenBank/DDBJ whole genome shotgun (WGS) entry which is preliminary data.</text>
</comment>
<keyword evidence="6" id="KW-0418">Kinase</keyword>
<feature type="transmembrane region" description="Helical" evidence="9">
    <location>
        <begin position="7"/>
        <end position="27"/>
    </location>
</feature>
<dbReference type="InterPro" id="IPR036890">
    <property type="entry name" value="HATPase_C_sf"/>
</dbReference>
<dbReference type="Pfam" id="PF02518">
    <property type="entry name" value="HATPase_c"/>
    <property type="match status" value="1"/>
</dbReference>
<dbReference type="PROSITE" id="PS50109">
    <property type="entry name" value="HIS_KIN"/>
    <property type="match status" value="1"/>
</dbReference>
<evidence type="ECO:0000256" key="8">
    <source>
        <dbReference type="ARBA" id="ARBA00023012"/>
    </source>
</evidence>
<dbReference type="SUPFAM" id="SSF47384">
    <property type="entry name" value="Homodimeric domain of signal transducing histidine kinase"/>
    <property type="match status" value="1"/>
</dbReference>
<dbReference type="PANTHER" id="PTHR43065">
    <property type="entry name" value="SENSOR HISTIDINE KINASE"/>
    <property type="match status" value="1"/>
</dbReference>
<sequence length="529" mass="60497">MRDKRTVLFPSLLFVVLFILITVTGFLQIKIIQKNLQELLESQGEILFKHLKKEIDTNLEYLSLLEKSPSIITPNFLNIMVYDEAIVEDLYTLLSDTKNLELGKIPLEDLLILDDKGRVLAKKGTLKIPPSYIRPLVSKTQETFVKMPSRHEKSLVMGLRIGDRIVFFSLDDAELEAFRKKTIVKEVLESEGKRFDISGINIYGPKGEPYLTTGEKKENVYVLSRPLDSKFLPKYRMEILLSRVVADDIFRRMTVNFVFILVFLLFSGALSTYAIFLMKKKHDEKVKEMEREMELKDRLVSLGRLASGMAHEIRNPLNAISISVQRLKREFVPEKDKRDEYNEFIDIVRGELRRVDRVVEEFLLSTKSRVPFARENLYTIAEDVVTLIREKAQLKEIDIVNRIDRDANVECQKERLKQAFYNIVLNGIEAIGNNGTVEISSAMTKESIDISIKDTGPGINEGDLRSIFEYYFTTKDKGMGIGLPISYMIVKDHGGDIKVLSEKGVGTKFVISLPLDQTKKARSVTPDAP</sequence>
<evidence type="ECO:0000256" key="6">
    <source>
        <dbReference type="ARBA" id="ARBA00022777"/>
    </source>
</evidence>
<dbReference type="SUPFAM" id="SSF55874">
    <property type="entry name" value="ATPase domain of HSP90 chaperone/DNA topoisomerase II/histidine kinase"/>
    <property type="match status" value="1"/>
</dbReference>
<keyword evidence="7" id="KW-0067">ATP-binding</keyword>
<accession>A0A971S0K0</accession>
<evidence type="ECO:0000256" key="9">
    <source>
        <dbReference type="SAM" id="Phobius"/>
    </source>
</evidence>
<dbReference type="SMART" id="SM00387">
    <property type="entry name" value="HATPase_c"/>
    <property type="match status" value="1"/>
</dbReference>
<dbReference type="EMBL" id="JAAYEE010000132">
    <property type="protein sequence ID" value="NLW35450.1"/>
    <property type="molecule type" value="Genomic_DNA"/>
</dbReference>
<dbReference type="GO" id="GO:0005524">
    <property type="term" value="F:ATP binding"/>
    <property type="evidence" value="ECO:0007669"/>
    <property type="project" value="UniProtKB-KW"/>
</dbReference>
<name>A0A971S0K0_9BACT</name>
<dbReference type="CDD" id="cd00082">
    <property type="entry name" value="HisKA"/>
    <property type="match status" value="1"/>
</dbReference>
<dbReference type="EC" id="2.7.13.3" evidence="2"/>
<dbReference type="InterPro" id="IPR005467">
    <property type="entry name" value="His_kinase_dom"/>
</dbReference>
<dbReference type="PANTHER" id="PTHR43065:SF10">
    <property type="entry name" value="PEROXIDE STRESS-ACTIVATED HISTIDINE KINASE MAK3"/>
    <property type="match status" value="1"/>
</dbReference>
<evidence type="ECO:0000256" key="1">
    <source>
        <dbReference type="ARBA" id="ARBA00000085"/>
    </source>
</evidence>
<dbReference type="InterPro" id="IPR004358">
    <property type="entry name" value="Sig_transdc_His_kin-like_C"/>
</dbReference>
<dbReference type="Gene3D" id="3.30.565.10">
    <property type="entry name" value="Histidine kinase-like ATPase, C-terminal domain"/>
    <property type="match status" value="1"/>
</dbReference>
<dbReference type="InterPro" id="IPR036097">
    <property type="entry name" value="HisK_dim/P_sf"/>
</dbReference>
<reference evidence="11" key="1">
    <citation type="journal article" date="2020" name="Biotechnol. Biofuels">
        <title>New insights from the biogas microbiome by comprehensive genome-resolved metagenomics of nearly 1600 species originating from multiple anaerobic digesters.</title>
        <authorList>
            <person name="Campanaro S."/>
            <person name="Treu L."/>
            <person name="Rodriguez-R L.M."/>
            <person name="Kovalovszki A."/>
            <person name="Ziels R.M."/>
            <person name="Maus I."/>
            <person name="Zhu X."/>
            <person name="Kougias P.G."/>
            <person name="Basile A."/>
            <person name="Luo G."/>
            <person name="Schluter A."/>
            <person name="Konstantinidis K.T."/>
            <person name="Angelidaki I."/>
        </authorList>
    </citation>
    <scope>NUCLEOTIDE SEQUENCE</scope>
    <source>
        <strain evidence="11">AS06rmzACSIP_7</strain>
    </source>
</reference>
<evidence type="ECO:0000256" key="3">
    <source>
        <dbReference type="ARBA" id="ARBA00022553"/>
    </source>
</evidence>
<dbReference type="Proteomes" id="UP000777265">
    <property type="component" value="Unassembled WGS sequence"/>
</dbReference>
<dbReference type="SMART" id="SM00388">
    <property type="entry name" value="HisKA"/>
    <property type="match status" value="1"/>
</dbReference>
<dbReference type="InterPro" id="IPR003661">
    <property type="entry name" value="HisK_dim/P_dom"/>
</dbReference>
<organism evidence="11 12">
    <name type="scientific">Syntrophorhabdus aromaticivorans</name>
    <dbReference type="NCBI Taxonomy" id="328301"/>
    <lineage>
        <taxon>Bacteria</taxon>
        <taxon>Pseudomonadati</taxon>
        <taxon>Thermodesulfobacteriota</taxon>
        <taxon>Syntrophorhabdia</taxon>
        <taxon>Syntrophorhabdales</taxon>
        <taxon>Syntrophorhabdaceae</taxon>
        <taxon>Syntrophorhabdus</taxon>
    </lineage>
</organism>
<dbReference type="PRINTS" id="PR00344">
    <property type="entry name" value="BCTRLSENSOR"/>
</dbReference>
<dbReference type="Pfam" id="PF00512">
    <property type="entry name" value="HisKA"/>
    <property type="match status" value="1"/>
</dbReference>
<reference evidence="11" key="2">
    <citation type="submission" date="2020-01" db="EMBL/GenBank/DDBJ databases">
        <authorList>
            <person name="Campanaro S."/>
        </authorList>
    </citation>
    <scope>NUCLEOTIDE SEQUENCE</scope>
    <source>
        <strain evidence="11">AS06rmzACSIP_7</strain>
    </source>
</reference>
<keyword evidence="3" id="KW-0597">Phosphoprotein</keyword>
<dbReference type="Gene3D" id="1.10.287.130">
    <property type="match status" value="1"/>
</dbReference>
<dbReference type="InterPro" id="IPR003594">
    <property type="entry name" value="HATPase_dom"/>
</dbReference>
<feature type="transmembrane region" description="Helical" evidence="9">
    <location>
        <begin position="257"/>
        <end position="277"/>
    </location>
</feature>
<evidence type="ECO:0000259" key="10">
    <source>
        <dbReference type="PROSITE" id="PS50109"/>
    </source>
</evidence>
<evidence type="ECO:0000313" key="12">
    <source>
        <dbReference type="Proteomes" id="UP000777265"/>
    </source>
</evidence>